<feature type="transmembrane region" description="Helical" evidence="7">
    <location>
        <begin position="40"/>
        <end position="61"/>
    </location>
</feature>
<gene>
    <name evidence="9" type="primary">LOC100897226</name>
</gene>
<dbReference type="Pfam" id="PF07690">
    <property type="entry name" value="MFS_1"/>
    <property type="match status" value="1"/>
</dbReference>
<accession>A0AAJ6QMI2</accession>
<keyword evidence="3 7" id="KW-0812">Transmembrane</keyword>
<evidence type="ECO:0000256" key="1">
    <source>
        <dbReference type="ARBA" id="ARBA00004141"/>
    </source>
</evidence>
<dbReference type="RefSeq" id="XP_003737859.1">
    <property type="nucleotide sequence ID" value="XM_003737811.1"/>
</dbReference>
<feature type="transmembrane region" description="Helical" evidence="7">
    <location>
        <begin position="70"/>
        <end position="91"/>
    </location>
</feature>
<feature type="transmembrane region" description="Helical" evidence="7">
    <location>
        <begin position="209"/>
        <end position="230"/>
    </location>
</feature>
<evidence type="ECO:0000256" key="6">
    <source>
        <dbReference type="SAM" id="MobiDB-lite"/>
    </source>
</evidence>
<comment type="subcellular location">
    <subcellularLocation>
        <location evidence="1">Membrane</location>
        <topology evidence="1">Multi-pass membrane protein</topology>
    </subcellularLocation>
</comment>
<name>A0AAJ6QMI2_9ACAR</name>
<feature type="transmembrane region" description="Helical" evidence="7">
    <location>
        <begin position="163"/>
        <end position="184"/>
    </location>
</feature>
<proteinExistence type="predicted"/>
<evidence type="ECO:0000313" key="9">
    <source>
        <dbReference type="RefSeq" id="XP_003737859.1"/>
    </source>
</evidence>
<dbReference type="KEGG" id="goe:100897226"/>
<feature type="transmembrane region" description="Helical" evidence="7">
    <location>
        <begin position="366"/>
        <end position="390"/>
    </location>
</feature>
<dbReference type="InterPro" id="IPR036259">
    <property type="entry name" value="MFS_trans_sf"/>
</dbReference>
<dbReference type="GO" id="GO:0016020">
    <property type="term" value="C:membrane"/>
    <property type="evidence" value="ECO:0007669"/>
    <property type="project" value="UniProtKB-SubCell"/>
</dbReference>
<keyword evidence="5 7" id="KW-0472">Membrane</keyword>
<dbReference type="InterPro" id="IPR050930">
    <property type="entry name" value="MFS_Vesicular_Transporter"/>
</dbReference>
<reference evidence="9" key="1">
    <citation type="submission" date="2025-08" db="UniProtKB">
        <authorList>
            <consortium name="RefSeq"/>
        </authorList>
    </citation>
    <scope>IDENTIFICATION</scope>
</reference>
<feature type="region of interest" description="Disordered" evidence="6">
    <location>
        <begin position="1"/>
        <end position="30"/>
    </location>
</feature>
<evidence type="ECO:0000256" key="2">
    <source>
        <dbReference type="ARBA" id="ARBA00022448"/>
    </source>
</evidence>
<feature type="transmembrane region" description="Helical" evidence="7">
    <location>
        <begin position="272"/>
        <end position="290"/>
    </location>
</feature>
<protein>
    <submittedName>
        <fullName evidence="9">MFS-type transporter SLC18B1</fullName>
    </submittedName>
</protein>
<dbReference type="PANTHER" id="PTHR23506">
    <property type="entry name" value="GH10249P"/>
    <property type="match status" value="1"/>
</dbReference>
<organism evidence="8 9">
    <name type="scientific">Galendromus occidentalis</name>
    <name type="common">western predatory mite</name>
    <dbReference type="NCBI Taxonomy" id="34638"/>
    <lineage>
        <taxon>Eukaryota</taxon>
        <taxon>Metazoa</taxon>
        <taxon>Ecdysozoa</taxon>
        <taxon>Arthropoda</taxon>
        <taxon>Chelicerata</taxon>
        <taxon>Arachnida</taxon>
        <taxon>Acari</taxon>
        <taxon>Parasitiformes</taxon>
        <taxon>Mesostigmata</taxon>
        <taxon>Gamasina</taxon>
        <taxon>Phytoseioidea</taxon>
        <taxon>Phytoseiidae</taxon>
        <taxon>Typhlodrominae</taxon>
        <taxon>Galendromus</taxon>
    </lineage>
</organism>
<dbReference type="PANTHER" id="PTHR23506:SF23">
    <property type="entry name" value="GH10249P"/>
    <property type="match status" value="1"/>
</dbReference>
<dbReference type="InterPro" id="IPR011701">
    <property type="entry name" value="MFS"/>
</dbReference>
<evidence type="ECO:0000256" key="5">
    <source>
        <dbReference type="ARBA" id="ARBA00023136"/>
    </source>
</evidence>
<sequence>MSLNRCEEPPPPALVRAHPGERETNRTSSAKISRRNVPKYWTSVIFIAYWLVLALVTTALYRRAFRCKTVLLAGSASVALAVILFGLLEFVPCNTGFVFLAVLLRCIEGAGCAMFHDASENYIRFHFENKRSMYLGANQSLYYFGFVFGPIVGGMIYSDGSFYYPFFAAGGSVIVCFVTLTFVVDKHCLEDRLTVSTLSYTAPFKLSKFLFVVVPYTCQGFNLCTLWFLLDGSLKLPPLAIGGLVALPDIASCLMTPVFAPFVTPDSCLPMSLIYAIGSALTSASVYLLGPGYPTSRVFPTSAPHASFCLFGLGVGQALLLLAPRVTEAGALRAFDAAFSLVSVWAFIGSILGACLSIPANGILDLHLGFTITSALSAALGTVGVVSFLAKN</sequence>
<dbReference type="Proteomes" id="UP000694867">
    <property type="component" value="Unplaced"/>
</dbReference>
<keyword evidence="8" id="KW-1185">Reference proteome</keyword>
<keyword evidence="2" id="KW-0813">Transport</keyword>
<feature type="transmembrane region" description="Helical" evidence="7">
    <location>
        <begin position="97"/>
        <end position="119"/>
    </location>
</feature>
<feature type="transmembrane region" description="Helical" evidence="7">
    <location>
        <begin position="236"/>
        <end position="260"/>
    </location>
</feature>
<dbReference type="Gene3D" id="1.20.1250.20">
    <property type="entry name" value="MFS general substrate transporter like domains"/>
    <property type="match status" value="1"/>
</dbReference>
<dbReference type="GeneID" id="100897226"/>
<evidence type="ECO:0000313" key="8">
    <source>
        <dbReference type="Proteomes" id="UP000694867"/>
    </source>
</evidence>
<evidence type="ECO:0000256" key="4">
    <source>
        <dbReference type="ARBA" id="ARBA00022989"/>
    </source>
</evidence>
<feature type="transmembrane region" description="Helical" evidence="7">
    <location>
        <begin position="302"/>
        <end position="323"/>
    </location>
</feature>
<feature type="transmembrane region" description="Helical" evidence="7">
    <location>
        <begin position="335"/>
        <end position="360"/>
    </location>
</feature>
<dbReference type="AlphaFoldDB" id="A0AAJ6QMI2"/>
<evidence type="ECO:0000256" key="7">
    <source>
        <dbReference type="SAM" id="Phobius"/>
    </source>
</evidence>
<evidence type="ECO:0000256" key="3">
    <source>
        <dbReference type="ARBA" id="ARBA00022692"/>
    </source>
</evidence>
<feature type="transmembrane region" description="Helical" evidence="7">
    <location>
        <begin position="140"/>
        <end position="157"/>
    </location>
</feature>
<dbReference type="SUPFAM" id="SSF103473">
    <property type="entry name" value="MFS general substrate transporter"/>
    <property type="match status" value="1"/>
</dbReference>
<keyword evidence="4 7" id="KW-1133">Transmembrane helix</keyword>
<dbReference type="GO" id="GO:0022857">
    <property type="term" value="F:transmembrane transporter activity"/>
    <property type="evidence" value="ECO:0007669"/>
    <property type="project" value="InterPro"/>
</dbReference>